<feature type="signal peptide" evidence="1">
    <location>
        <begin position="1"/>
        <end position="17"/>
    </location>
</feature>
<keyword evidence="1" id="KW-0732">Signal</keyword>
<evidence type="ECO:0000313" key="2">
    <source>
        <dbReference type="EMBL" id="JAC27769.1"/>
    </source>
</evidence>
<organism evidence="2">
    <name type="scientific">Amblyomma triste</name>
    <name type="common">Neotropical tick</name>
    <dbReference type="NCBI Taxonomy" id="251400"/>
    <lineage>
        <taxon>Eukaryota</taxon>
        <taxon>Metazoa</taxon>
        <taxon>Ecdysozoa</taxon>
        <taxon>Arthropoda</taxon>
        <taxon>Chelicerata</taxon>
        <taxon>Arachnida</taxon>
        <taxon>Acari</taxon>
        <taxon>Parasitiformes</taxon>
        <taxon>Ixodida</taxon>
        <taxon>Ixodoidea</taxon>
        <taxon>Ixodidae</taxon>
        <taxon>Amblyomminae</taxon>
        <taxon>Amblyomma</taxon>
    </lineage>
</organism>
<dbReference type="AlphaFoldDB" id="A0A023G1X7"/>
<feature type="chain" id="PRO_5001516064" evidence="1">
    <location>
        <begin position="18"/>
        <end position="123"/>
    </location>
</feature>
<sequence>MWRAVVPLTIACPLVLGLWQCQQIMMATKKETLVVFDGRTNACGASKCKGRSCPKGCGYCSVWHVFVVFTTLSFRAFHTWCTTRRLLTSPFIIPDTYAAGCSKLFFTQFSVVWLVLTINCEVS</sequence>
<proteinExistence type="evidence at transcript level"/>
<dbReference type="EMBL" id="GBBM01007649">
    <property type="protein sequence ID" value="JAC27769.1"/>
    <property type="molecule type" value="mRNA"/>
</dbReference>
<accession>A0A023G1X7</accession>
<protein>
    <submittedName>
        <fullName evidence="2">Putative secreted protein</fullName>
    </submittedName>
</protein>
<name>A0A023G1X7_AMBTT</name>
<evidence type="ECO:0000256" key="1">
    <source>
        <dbReference type="SAM" id="SignalP"/>
    </source>
</evidence>
<reference evidence="2" key="1">
    <citation type="submission" date="2014-03" db="EMBL/GenBank/DDBJ databases">
        <title>The sialotranscriptome of Amblyomma triste, Amblyomma parvum and Amblyomma cajennense ticks, uncovered by 454-based RNA-seq.</title>
        <authorList>
            <person name="Garcia G.R."/>
            <person name="Gardinassi L.G."/>
            <person name="Ribeiro J.M."/>
            <person name="Anatriello E."/>
            <person name="Ferreira B.R."/>
            <person name="Moreira H.N."/>
            <person name="Mafra C."/>
            <person name="Olegario M.M."/>
            <person name="Szabo P.J."/>
            <person name="Miranda-Santos I.K."/>
            <person name="Maruyama S.R."/>
        </authorList>
    </citation>
    <scope>NUCLEOTIDE SEQUENCE</scope>
    <source>
        <strain evidence="2">Mato Grasso do Sul</strain>
        <tissue evidence="2">Salivary glands</tissue>
    </source>
</reference>